<evidence type="ECO:0000313" key="2">
    <source>
        <dbReference type="Proteomes" id="UP000176997"/>
    </source>
</evidence>
<dbReference type="EMBL" id="MHUS01000036">
    <property type="protein sequence ID" value="OHA80085.1"/>
    <property type="molecule type" value="Genomic_DNA"/>
</dbReference>
<organism evidence="1 2">
    <name type="scientific">Candidatus Yonathbacteria bacterium RIFCSPHIGHO2_01_FULL_51_10</name>
    <dbReference type="NCBI Taxonomy" id="1802723"/>
    <lineage>
        <taxon>Bacteria</taxon>
        <taxon>Candidatus Yonathiibacteriota</taxon>
    </lineage>
</organism>
<name>A0A1G2S4R7_9BACT</name>
<dbReference type="AlphaFoldDB" id="A0A1G2S4R7"/>
<protein>
    <submittedName>
        <fullName evidence="1">Uncharacterized protein</fullName>
    </submittedName>
</protein>
<dbReference type="Proteomes" id="UP000176997">
    <property type="component" value="Unassembled WGS sequence"/>
</dbReference>
<sequence length="250" mass="28730">MQKLPWLPRPLIVFAPIAGEITPCVQWHGQESSGDVTDEQFLFPLCGLNAQYIEVVRPDFWRVASIGNVVELVANELCSHPDFLLVCGVVARSQQGILLFPQVYENPDVHDELPRDDEDKEFQRLFRYYYLKGAEDIDAKVSEVISYCEQTLIAKRQGKEAALARESAYWAEPKSPCHSCRSRRYTGPAARVTDETVTWSCSCRQRWWCFNTYHNLWTTVDDKDTWDNILRGCREPVAIGFPARNVFPAH</sequence>
<gene>
    <name evidence="1" type="ORF">A2675_01085</name>
</gene>
<proteinExistence type="predicted"/>
<accession>A0A1G2S4R7</accession>
<evidence type="ECO:0000313" key="1">
    <source>
        <dbReference type="EMBL" id="OHA80085.1"/>
    </source>
</evidence>
<dbReference type="STRING" id="1802723.A2675_01085"/>
<reference evidence="1 2" key="1">
    <citation type="journal article" date="2016" name="Nat. Commun.">
        <title>Thousands of microbial genomes shed light on interconnected biogeochemical processes in an aquifer system.</title>
        <authorList>
            <person name="Anantharaman K."/>
            <person name="Brown C.T."/>
            <person name="Hug L.A."/>
            <person name="Sharon I."/>
            <person name="Castelle C.J."/>
            <person name="Probst A.J."/>
            <person name="Thomas B.C."/>
            <person name="Singh A."/>
            <person name="Wilkins M.J."/>
            <person name="Karaoz U."/>
            <person name="Brodie E.L."/>
            <person name="Williams K.H."/>
            <person name="Hubbard S.S."/>
            <person name="Banfield J.F."/>
        </authorList>
    </citation>
    <scope>NUCLEOTIDE SEQUENCE [LARGE SCALE GENOMIC DNA]</scope>
</reference>
<comment type="caution">
    <text evidence="1">The sequence shown here is derived from an EMBL/GenBank/DDBJ whole genome shotgun (WGS) entry which is preliminary data.</text>
</comment>